<dbReference type="PANTHER" id="PTHR10678">
    <property type="entry name" value="26S PROTEASOME NON-ATPASE REGULATORY SUBUNIT 11/COP9 SIGNALOSOME COMPLEX SUBUNIT 2"/>
    <property type="match status" value="1"/>
</dbReference>
<keyword evidence="5" id="KW-1185">Reference proteome</keyword>
<dbReference type="OrthoDB" id="1418352at2759"/>
<name>A0A078AYW3_STYLE</name>
<dbReference type="SUPFAM" id="SSF46785">
    <property type="entry name" value="Winged helix' DNA-binding domain"/>
    <property type="match status" value="1"/>
</dbReference>
<dbReference type="InterPro" id="IPR040773">
    <property type="entry name" value="Rpn6_N"/>
</dbReference>
<dbReference type="PROSITE" id="PS50250">
    <property type="entry name" value="PCI"/>
    <property type="match status" value="1"/>
</dbReference>
<evidence type="ECO:0000259" key="3">
    <source>
        <dbReference type="PROSITE" id="PS50250"/>
    </source>
</evidence>
<sequence length="389" mass="45391">MLLEYMRKSLDSHLQLAGIYKEKGLVDELIQLQKDLLPLFIDIPKSKTAKIIRTLFDLTTKIEGRNAALVELCKYIIDWCEKESRSFLRMRIENKLAELYFKLEKFHDSLQLLNKLLYELKKKEDKQLLVEAQLVESKVYHALENLPKAKASLTSVKTTANSIYVVPLLQAEIDFMSGLIATDEKDYITAYSYFYETFEGYRSMNDNTAGHAFKFMLFSKIMSRQSDDALNLINSAVALKYQGRDVDAMKEVASANKQQNLLIFEKCKDVYQRELLEDPVIRRHFNFLYNTLLEDNLKKIIEPYSEVQIDYIAKQIGLPFDRVLQKLSEMILDEKIAGTLDQGRDCLIIFEKGESVEMFEHSLNIFKNLDSVIDSLYDKTQKYKEKYHH</sequence>
<evidence type="ECO:0000313" key="5">
    <source>
        <dbReference type="Proteomes" id="UP000039865"/>
    </source>
</evidence>
<dbReference type="AlphaFoldDB" id="A0A078AYW3"/>
<dbReference type="SMART" id="SM00088">
    <property type="entry name" value="PINT"/>
    <property type="match status" value="1"/>
</dbReference>
<evidence type="ECO:0000256" key="2">
    <source>
        <dbReference type="ARBA" id="ARBA00022942"/>
    </source>
</evidence>
<dbReference type="Proteomes" id="UP000039865">
    <property type="component" value="Unassembled WGS sequence"/>
</dbReference>
<dbReference type="Gene3D" id="1.25.40.570">
    <property type="match status" value="1"/>
</dbReference>
<dbReference type="InterPro" id="IPR036390">
    <property type="entry name" value="WH_DNA-bd_sf"/>
</dbReference>
<dbReference type="FunCoup" id="A0A078AYW3">
    <property type="interactions" value="543"/>
</dbReference>
<accession>A0A078AYW3</accession>
<dbReference type="Pfam" id="PF01399">
    <property type="entry name" value="PCI"/>
    <property type="match status" value="1"/>
</dbReference>
<protein>
    <recommendedName>
        <fullName evidence="3">PCI domain-containing protein</fullName>
    </recommendedName>
</protein>
<dbReference type="Pfam" id="PF18055">
    <property type="entry name" value="RPN6_N"/>
    <property type="match status" value="1"/>
</dbReference>
<dbReference type="SMART" id="SM00753">
    <property type="entry name" value="PAM"/>
    <property type="match status" value="1"/>
</dbReference>
<comment type="similarity">
    <text evidence="1">Belongs to the proteasome subunit S9 family.</text>
</comment>
<evidence type="ECO:0000256" key="1">
    <source>
        <dbReference type="ARBA" id="ARBA00007454"/>
    </source>
</evidence>
<reference evidence="4 5" key="1">
    <citation type="submission" date="2014-06" db="EMBL/GenBank/DDBJ databases">
        <authorList>
            <person name="Swart Estienne"/>
        </authorList>
    </citation>
    <scope>NUCLEOTIDE SEQUENCE [LARGE SCALE GENOMIC DNA]</scope>
    <source>
        <strain evidence="4 5">130c</strain>
    </source>
</reference>
<dbReference type="OMA" id="LECKLHF"/>
<dbReference type="InParanoid" id="A0A078AYW3"/>
<dbReference type="InterPro" id="IPR011990">
    <property type="entry name" value="TPR-like_helical_dom_sf"/>
</dbReference>
<dbReference type="GO" id="GO:0000502">
    <property type="term" value="C:proteasome complex"/>
    <property type="evidence" value="ECO:0007669"/>
    <property type="project" value="UniProtKB-KW"/>
</dbReference>
<dbReference type="InterPro" id="IPR000717">
    <property type="entry name" value="PCI_dom"/>
</dbReference>
<proteinExistence type="inferred from homology"/>
<keyword evidence="2" id="KW-0647">Proteasome</keyword>
<dbReference type="SUPFAM" id="SSF48452">
    <property type="entry name" value="TPR-like"/>
    <property type="match status" value="1"/>
</dbReference>
<evidence type="ECO:0000313" key="4">
    <source>
        <dbReference type="EMBL" id="CDW85983.1"/>
    </source>
</evidence>
<gene>
    <name evidence="4" type="primary">Contig17121.g829</name>
    <name evidence="4" type="ORF">STYLEM_15074</name>
</gene>
<dbReference type="EMBL" id="CCKQ01014233">
    <property type="protein sequence ID" value="CDW85983.1"/>
    <property type="molecule type" value="Genomic_DNA"/>
</dbReference>
<dbReference type="InterPro" id="IPR050871">
    <property type="entry name" value="26S_Proteasome/COP9_Components"/>
</dbReference>
<feature type="domain" description="PCI" evidence="3">
    <location>
        <begin position="186"/>
        <end position="354"/>
    </location>
</feature>
<organism evidence="4 5">
    <name type="scientific">Stylonychia lemnae</name>
    <name type="common">Ciliate</name>
    <dbReference type="NCBI Taxonomy" id="5949"/>
    <lineage>
        <taxon>Eukaryota</taxon>
        <taxon>Sar</taxon>
        <taxon>Alveolata</taxon>
        <taxon>Ciliophora</taxon>
        <taxon>Intramacronucleata</taxon>
        <taxon>Spirotrichea</taxon>
        <taxon>Stichotrichia</taxon>
        <taxon>Sporadotrichida</taxon>
        <taxon>Oxytrichidae</taxon>
        <taxon>Stylonychinae</taxon>
        <taxon>Stylonychia</taxon>
    </lineage>
</organism>